<keyword evidence="2" id="KW-1133">Transmembrane helix</keyword>
<protein>
    <submittedName>
        <fullName evidence="3">Uncharacterized protein</fullName>
    </submittedName>
</protein>
<organism evidence="3 4">
    <name type="scientific">Gordonia sesuvii</name>
    <dbReference type="NCBI Taxonomy" id="3116777"/>
    <lineage>
        <taxon>Bacteria</taxon>
        <taxon>Bacillati</taxon>
        <taxon>Actinomycetota</taxon>
        <taxon>Actinomycetes</taxon>
        <taxon>Mycobacteriales</taxon>
        <taxon>Gordoniaceae</taxon>
        <taxon>Gordonia</taxon>
    </lineage>
</organism>
<keyword evidence="2" id="KW-0472">Membrane</keyword>
<sequence>MAVIESPTTPRPPRADPDRNSPDRTSTRPMGSDPARIDKPVTALAWRSAFLVVCFAALVVLAVTSLPG</sequence>
<evidence type="ECO:0000256" key="2">
    <source>
        <dbReference type="SAM" id="Phobius"/>
    </source>
</evidence>
<dbReference type="Proteomes" id="UP001347146">
    <property type="component" value="Unassembled WGS sequence"/>
</dbReference>
<feature type="region of interest" description="Disordered" evidence="1">
    <location>
        <begin position="1"/>
        <end position="37"/>
    </location>
</feature>
<keyword evidence="4" id="KW-1185">Reference proteome</keyword>
<evidence type="ECO:0000313" key="3">
    <source>
        <dbReference type="EMBL" id="MEE3852821.1"/>
    </source>
</evidence>
<evidence type="ECO:0000256" key="1">
    <source>
        <dbReference type="SAM" id="MobiDB-lite"/>
    </source>
</evidence>
<gene>
    <name evidence="3" type="ORF">VZC37_20950</name>
</gene>
<feature type="compositionally biased region" description="Basic and acidic residues" evidence="1">
    <location>
        <begin position="13"/>
        <end position="26"/>
    </location>
</feature>
<accession>A0ABU7MI79</accession>
<feature type="transmembrane region" description="Helical" evidence="2">
    <location>
        <begin position="44"/>
        <end position="66"/>
    </location>
</feature>
<dbReference type="EMBL" id="JAZDUF010000007">
    <property type="protein sequence ID" value="MEE3852821.1"/>
    <property type="molecule type" value="Genomic_DNA"/>
</dbReference>
<name>A0ABU7MI79_9ACTN</name>
<proteinExistence type="predicted"/>
<evidence type="ECO:0000313" key="4">
    <source>
        <dbReference type="Proteomes" id="UP001347146"/>
    </source>
</evidence>
<dbReference type="RefSeq" id="WP_330435369.1">
    <property type="nucleotide sequence ID" value="NZ_JAZDUF010000007.1"/>
</dbReference>
<comment type="caution">
    <text evidence="3">The sequence shown here is derived from an EMBL/GenBank/DDBJ whole genome shotgun (WGS) entry which is preliminary data.</text>
</comment>
<keyword evidence="2" id="KW-0812">Transmembrane</keyword>
<reference evidence="3 4" key="1">
    <citation type="submission" date="2024-01" db="EMBL/GenBank/DDBJ databases">
        <title>Draft genome sequence of Gordonia sp. LSe1-13.</title>
        <authorList>
            <person name="Suphannarot A."/>
            <person name="Mingma R."/>
        </authorList>
    </citation>
    <scope>NUCLEOTIDE SEQUENCE [LARGE SCALE GENOMIC DNA]</scope>
    <source>
        <strain evidence="3 4">LSe1-13</strain>
    </source>
</reference>